<dbReference type="Proteomes" id="UP001432251">
    <property type="component" value="Plasmid p1"/>
</dbReference>
<keyword evidence="2" id="KW-1185">Reference proteome</keyword>
<accession>A0ACD5AQ44</accession>
<sequence length="322" mass="34950">MHHRGKALLMCLMASAGLTLSGPASAGAATDDVHVVREPVRAAAGPACRPTPTRFTYCEKATNTLLVFEKKRLVGRADVVVTQAFELKATSRDFAEDLRAEVTAATGRAVGATLTLSASCTGTCKATEKFPKMTMQVGQKATTTINYHDTTASQNVTRTSYALTARKGPLSAASQWKSPSYRCDQQIGRSAGCVFPTVKPVLTSMSTLPEIAKNIRRIQDSGPHHYGDRTRGNPLTRTTSATIERANRSRACPASRKRPAGMSCDEYPFARSNQGASRVPRKDWGWAWVPAGEQNRQGGLLSSFYSANRVLNHDAYWVQVPR</sequence>
<protein>
    <submittedName>
        <fullName evidence="1">Uncharacterized protein</fullName>
    </submittedName>
</protein>
<keyword evidence="1" id="KW-0614">Plasmid</keyword>
<gene>
    <name evidence="1" type="ORF">V2W30_39810</name>
</gene>
<evidence type="ECO:0000313" key="2">
    <source>
        <dbReference type="Proteomes" id="UP001432251"/>
    </source>
</evidence>
<proteinExistence type="predicted"/>
<dbReference type="EMBL" id="CP146023">
    <property type="protein sequence ID" value="WWQ69339.1"/>
    <property type="molecule type" value="Genomic_DNA"/>
</dbReference>
<name>A0ACD5AQ44_9ACTN</name>
<reference evidence="1" key="1">
    <citation type="journal article" date="2025" name="Int. J. Syst. Evol. Microbiol.">
        <title>Streptomyces citrinus sp. nov., with yellow diffusible pigment.</title>
        <authorList>
            <person name="He Y."/>
            <person name="Yang E."/>
            <person name="Xu J."/>
            <person name="Sun Y."/>
            <person name="Sun L."/>
        </authorList>
    </citation>
    <scope>NUCLEOTIDE SEQUENCE</scope>
    <source>
        <strain evidence="1">Q6</strain>
    </source>
</reference>
<organism evidence="1 2">
    <name type="scientific">Streptomyces citrinus</name>
    <dbReference type="NCBI Taxonomy" id="3118173"/>
    <lineage>
        <taxon>Bacteria</taxon>
        <taxon>Bacillati</taxon>
        <taxon>Actinomycetota</taxon>
        <taxon>Actinomycetes</taxon>
        <taxon>Kitasatosporales</taxon>
        <taxon>Streptomycetaceae</taxon>
        <taxon>Streptomyces</taxon>
    </lineage>
</organism>
<geneLocation type="plasmid" evidence="1 2">
    <name>p1</name>
</geneLocation>
<evidence type="ECO:0000313" key="1">
    <source>
        <dbReference type="EMBL" id="WWQ69339.1"/>
    </source>
</evidence>